<dbReference type="PATRIC" id="fig|1008153.3.peg.2379"/>
<keyword evidence="2" id="KW-0812">Transmembrane</keyword>
<evidence type="ECO:0000313" key="3">
    <source>
        <dbReference type="EMBL" id="KYH25655.1"/>
    </source>
</evidence>
<proteinExistence type="predicted"/>
<keyword evidence="2" id="KW-0472">Membrane</keyword>
<sequence length="81" mass="8723">MARYGRTTRIQRFLLMVGIVLFVLGIAITVGIPPIEALLDLPDPGSVPDVDLPEWSDLLGGEDGLNGEDLPVDRGDLPLID</sequence>
<reference evidence="3 4" key="1">
    <citation type="submission" date="2016-02" db="EMBL/GenBank/DDBJ databases">
        <title>Genome sequence of Halalkalicoccus paucihalophilus DSM 24557.</title>
        <authorList>
            <person name="Poehlein A."/>
            <person name="Daniel R."/>
        </authorList>
    </citation>
    <scope>NUCLEOTIDE SEQUENCE [LARGE SCALE GENOMIC DNA]</scope>
    <source>
        <strain evidence="3 4">DSM 24557</strain>
    </source>
</reference>
<organism evidence="3 4">
    <name type="scientific">Halalkalicoccus paucihalophilus</name>
    <dbReference type="NCBI Taxonomy" id="1008153"/>
    <lineage>
        <taxon>Archaea</taxon>
        <taxon>Methanobacteriati</taxon>
        <taxon>Methanobacteriota</taxon>
        <taxon>Stenosarchaea group</taxon>
        <taxon>Halobacteria</taxon>
        <taxon>Halobacteriales</taxon>
        <taxon>Halococcaceae</taxon>
        <taxon>Halalkalicoccus</taxon>
    </lineage>
</organism>
<accession>A0A151ADB2</accession>
<dbReference type="EMBL" id="LTAZ01000005">
    <property type="protein sequence ID" value="KYH25655.1"/>
    <property type="molecule type" value="Genomic_DNA"/>
</dbReference>
<feature type="transmembrane region" description="Helical" evidence="2">
    <location>
        <begin position="12"/>
        <end position="32"/>
    </location>
</feature>
<evidence type="ECO:0000256" key="1">
    <source>
        <dbReference type="SAM" id="MobiDB-lite"/>
    </source>
</evidence>
<dbReference type="RefSeq" id="WP_157078456.1">
    <property type="nucleotide sequence ID" value="NZ_LTAZ01000005.1"/>
</dbReference>
<dbReference type="Proteomes" id="UP000075321">
    <property type="component" value="Unassembled WGS sequence"/>
</dbReference>
<feature type="region of interest" description="Disordered" evidence="1">
    <location>
        <begin position="60"/>
        <end position="81"/>
    </location>
</feature>
<keyword evidence="2" id="KW-1133">Transmembrane helix</keyword>
<evidence type="ECO:0000313" key="4">
    <source>
        <dbReference type="Proteomes" id="UP000075321"/>
    </source>
</evidence>
<gene>
    <name evidence="3" type="ORF">HAPAU_23300</name>
</gene>
<feature type="compositionally biased region" description="Basic and acidic residues" evidence="1">
    <location>
        <begin position="71"/>
        <end position="81"/>
    </location>
</feature>
<protein>
    <submittedName>
        <fullName evidence="3">Uncharacterized protein</fullName>
    </submittedName>
</protein>
<comment type="caution">
    <text evidence="3">The sequence shown here is derived from an EMBL/GenBank/DDBJ whole genome shotgun (WGS) entry which is preliminary data.</text>
</comment>
<keyword evidence="4" id="KW-1185">Reference proteome</keyword>
<evidence type="ECO:0000256" key="2">
    <source>
        <dbReference type="SAM" id="Phobius"/>
    </source>
</evidence>
<dbReference type="AlphaFoldDB" id="A0A151ADB2"/>
<name>A0A151ADB2_9EURY</name>